<feature type="compositionally biased region" description="Basic and acidic residues" evidence="1">
    <location>
        <begin position="760"/>
        <end position="771"/>
    </location>
</feature>
<proteinExistence type="predicted"/>
<comment type="caution">
    <text evidence="2">The sequence shown here is derived from an EMBL/GenBank/DDBJ whole genome shotgun (WGS) entry which is preliminary data.</text>
</comment>
<gene>
    <name evidence="2" type="ORF">EVG20_g8643</name>
</gene>
<name>A0A4Y9Y3W7_9AGAM</name>
<dbReference type="Proteomes" id="UP000298327">
    <property type="component" value="Unassembled WGS sequence"/>
</dbReference>
<evidence type="ECO:0000313" key="2">
    <source>
        <dbReference type="EMBL" id="TFY57184.1"/>
    </source>
</evidence>
<dbReference type="EMBL" id="SEOQ01000769">
    <property type="protein sequence ID" value="TFY57184.1"/>
    <property type="molecule type" value="Genomic_DNA"/>
</dbReference>
<feature type="compositionally biased region" description="Low complexity" evidence="1">
    <location>
        <begin position="278"/>
        <end position="287"/>
    </location>
</feature>
<protein>
    <submittedName>
        <fullName evidence="2">Uncharacterized protein</fullName>
    </submittedName>
</protein>
<dbReference type="AlphaFoldDB" id="A0A4Y9Y3W7"/>
<feature type="region of interest" description="Disordered" evidence="1">
    <location>
        <begin position="189"/>
        <end position="289"/>
    </location>
</feature>
<sequence>MAKHLVMPVQPAGTSAMVGEAGIGFIATVPPKKCPRSRCGQALLPPGWDHKWCPGCVDQHREASMKGRMDRRVSIGAIRDQIKAAASATAPKTSATSQCYFCSVPILIPPGHSSGPLVCESCFKRAIAAKEKQALQQTQQPSVPPAPVRASVPAPMYRPPPILPQVPTLPPSYTRLNLAGPSSLVVPSQAGPSYPPFGGHTLVRPRVTEPPPISQEEDVWEVPSTRITLSTSFDGRPGPGDQKPVDVAPRTELSQRPPAPEEKSADLPNESKTNSGGPDVDPNVDPPDVIDELELEYPDEDPAEPSPIDEHAELSGLPAIADEDHPMVDAPSNPEGSTSSDLQSIFDLPDGWDSEVSDLTDLSNSGESEVDPELQRRSSQKTGLKIRIRIPPGFRMPKPRICAIKTCDQVLEIGYRWKLCEPCRTRFREYTRKRLNVQNPRKDLDAQAHPDAERAGVQTQTQIMPDAAFHARARHAYADADEPLPDGARVCTRRSCHKRLPPLAEYKYKMCNRCRQRSRFNKNRRYAMALLLEKPDDNGVKKNGGLSRHIIATYERQQAKRCAEGFQALEWGYEGTDKGKGKERAVSPVVDEAATSQDVKPPNEEGPVPMDIDSPLPSEPTKFAVDPSSQRPRPRIPRYPRTLLHPPLLPHLLPQRPDRTHAAQAPDADAGAGLPAASADGAHPVRVRGRVLGRRRPRRCAREQLLRAARAGGCTAAGGDAQDDVQMALWYRVLGTPGMDGDEMVVRLRCMQTFALPVGRERPPVSREPEGWKPSVGSSEDVVKPLEAAAESSNVAVGSSTAPVESSTVPAKPSEPPAESSKMPVESSTAPTELLEEPAESTKAPAESSRVSPEPSKVPVESLDAPAGPEQKPQPEPQKEAQQPEQKQLQGMPSVILRNMAGELELRISEDTSPDTPLRGLKTVARFRLVG</sequence>
<dbReference type="OrthoDB" id="3266602at2759"/>
<feature type="compositionally biased region" description="Polar residues" evidence="1">
    <location>
        <begin position="334"/>
        <end position="343"/>
    </location>
</feature>
<accession>A0A4Y9Y3W7</accession>
<feature type="compositionally biased region" description="Polar residues" evidence="1">
    <location>
        <begin position="791"/>
        <end position="809"/>
    </location>
</feature>
<feature type="compositionally biased region" description="Low complexity" evidence="1">
    <location>
        <begin position="662"/>
        <end position="682"/>
    </location>
</feature>
<feature type="region of interest" description="Disordered" evidence="1">
    <location>
        <begin position="760"/>
        <end position="893"/>
    </location>
</feature>
<evidence type="ECO:0000256" key="1">
    <source>
        <dbReference type="SAM" id="MobiDB-lite"/>
    </source>
</evidence>
<feature type="region of interest" description="Disordered" evidence="1">
    <location>
        <begin position="322"/>
        <end position="382"/>
    </location>
</feature>
<feature type="region of interest" description="Disordered" evidence="1">
    <location>
        <begin position="574"/>
        <end position="693"/>
    </location>
</feature>
<feature type="compositionally biased region" description="Low complexity" evidence="1">
    <location>
        <begin position="639"/>
        <end position="654"/>
    </location>
</feature>
<keyword evidence="3" id="KW-1185">Reference proteome</keyword>
<reference evidence="2 3" key="1">
    <citation type="submission" date="2019-02" db="EMBL/GenBank/DDBJ databases">
        <title>Genome sequencing of the rare red list fungi Dentipellis fragilis.</title>
        <authorList>
            <person name="Buettner E."/>
            <person name="Kellner H."/>
        </authorList>
    </citation>
    <scope>NUCLEOTIDE SEQUENCE [LARGE SCALE GENOMIC DNA]</scope>
    <source>
        <strain evidence="2 3">DSM 105465</strain>
    </source>
</reference>
<evidence type="ECO:0000313" key="3">
    <source>
        <dbReference type="Proteomes" id="UP000298327"/>
    </source>
</evidence>
<feature type="compositionally biased region" description="Basic and acidic residues" evidence="1">
    <location>
        <begin position="575"/>
        <end position="585"/>
    </location>
</feature>
<organism evidence="2 3">
    <name type="scientific">Dentipellis fragilis</name>
    <dbReference type="NCBI Taxonomy" id="205917"/>
    <lineage>
        <taxon>Eukaryota</taxon>
        <taxon>Fungi</taxon>
        <taxon>Dikarya</taxon>
        <taxon>Basidiomycota</taxon>
        <taxon>Agaricomycotina</taxon>
        <taxon>Agaricomycetes</taxon>
        <taxon>Russulales</taxon>
        <taxon>Hericiaceae</taxon>
        <taxon>Dentipellis</taxon>
    </lineage>
</organism>